<evidence type="ECO:0000313" key="1">
    <source>
        <dbReference type="EMBL" id="PIR90681.1"/>
    </source>
</evidence>
<dbReference type="Proteomes" id="UP000230132">
    <property type="component" value="Unassembled WGS sequence"/>
</dbReference>
<protein>
    <submittedName>
        <fullName evidence="1">Uncharacterized protein</fullName>
    </submittedName>
</protein>
<evidence type="ECO:0000313" key="2">
    <source>
        <dbReference type="Proteomes" id="UP000230132"/>
    </source>
</evidence>
<sequence>MILVLIFQILLTISLGGMVFLLAHKMPLLSKVENLENLTSKKRNLSLKKTKDFLFKRTQGLKPLLKEKKQKVSEAIKGTPKKEGNKLEQIEQNRDYWDKVSE</sequence>
<name>A0A2H0UV37_9BACT</name>
<organism evidence="1 2">
    <name type="scientific">bacterium (Candidatus Gribaldobacteria) CG10_big_fil_rev_8_21_14_0_10_37_21</name>
    <dbReference type="NCBI Taxonomy" id="2014275"/>
    <lineage>
        <taxon>Bacteria</taxon>
        <taxon>Candidatus Gribaldobacteria</taxon>
    </lineage>
</organism>
<proteinExistence type="predicted"/>
<accession>A0A2H0UV37</accession>
<comment type="caution">
    <text evidence="1">The sequence shown here is derived from an EMBL/GenBank/DDBJ whole genome shotgun (WGS) entry which is preliminary data.</text>
</comment>
<dbReference type="EMBL" id="PFAX01000009">
    <property type="protein sequence ID" value="PIR90681.1"/>
    <property type="molecule type" value="Genomic_DNA"/>
</dbReference>
<gene>
    <name evidence="1" type="ORF">COU05_00710</name>
</gene>
<dbReference type="AlphaFoldDB" id="A0A2H0UV37"/>
<reference evidence="2" key="1">
    <citation type="submission" date="2017-09" db="EMBL/GenBank/DDBJ databases">
        <title>Depth-based differentiation of microbial function through sediment-hosted aquifers and enrichment of novel symbionts in the deep terrestrial subsurface.</title>
        <authorList>
            <person name="Probst A.J."/>
            <person name="Ladd B."/>
            <person name="Jarett J.K."/>
            <person name="Geller-Mcgrath D.E."/>
            <person name="Sieber C.M.K."/>
            <person name="Emerson J.B."/>
            <person name="Anantharaman K."/>
            <person name="Thomas B.C."/>
            <person name="Malmstrom R."/>
            <person name="Stieglmeier M."/>
            <person name="Klingl A."/>
            <person name="Woyke T."/>
            <person name="Ryan C.M."/>
            <person name="Banfield J.F."/>
        </authorList>
    </citation>
    <scope>NUCLEOTIDE SEQUENCE [LARGE SCALE GENOMIC DNA]</scope>
</reference>